<sequence>MLVVRRKLEIFVEPHARERIEAMLGASGFKGWSVFEGFEGSGAHGVWRQSGVDEKGLNLLIAIGDEQAAEAALTWLGDYFKIYPGIVSASDVEVMRAERF</sequence>
<evidence type="ECO:0000313" key="3">
    <source>
        <dbReference type="Proteomes" id="UP000092498"/>
    </source>
</evidence>
<organism evidence="2 3">
    <name type="scientific">Candidatus Viadribacter manganicus</name>
    <dbReference type="NCBI Taxonomy" id="1759059"/>
    <lineage>
        <taxon>Bacteria</taxon>
        <taxon>Pseudomonadati</taxon>
        <taxon>Pseudomonadota</taxon>
        <taxon>Alphaproteobacteria</taxon>
        <taxon>Hyphomonadales</taxon>
        <taxon>Hyphomonadaceae</taxon>
        <taxon>Candidatus Viadribacter</taxon>
    </lineage>
</organism>
<dbReference type="InterPro" id="IPR002187">
    <property type="entry name" value="N-reg_PII"/>
</dbReference>
<dbReference type="InParanoid" id="A0A1B1AGL5"/>
<name>A0A1B1AGL5_9PROT</name>
<gene>
    <name evidence="2" type="ORF">ATE48_07080</name>
</gene>
<dbReference type="GO" id="GO:0030234">
    <property type="term" value="F:enzyme regulator activity"/>
    <property type="evidence" value="ECO:0007669"/>
    <property type="project" value="InterPro"/>
</dbReference>
<dbReference type="OrthoDB" id="7595716at2"/>
<evidence type="ECO:0000256" key="1">
    <source>
        <dbReference type="ARBA" id="ARBA00015681"/>
    </source>
</evidence>
<dbReference type="Pfam" id="PF00543">
    <property type="entry name" value="P-II"/>
    <property type="match status" value="1"/>
</dbReference>
<dbReference type="InterPro" id="IPR015867">
    <property type="entry name" value="N-reg_PII/ATP_PRibTrfase_C"/>
</dbReference>
<accession>A0A1B1AGL5</accession>
<dbReference type="AlphaFoldDB" id="A0A1B1AGL5"/>
<evidence type="ECO:0000313" key="2">
    <source>
        <dbReference type="EMBL" id="ANP45698.1"/>
    </source>
</evidence>
<keyword evidence="3" id="KW-1185">Reference proteome</keyword>
<dbReference type="EMBL" id="CP013244">
    <property type="protein sequence ID" value="ANP45698.1"/>
    <property type="molecule type" value="Genomic_DNA"/>
</dbReference>
<dbReference type="RefSeq" id="WP_066769441.1">
    <property type="nucleotide sequence ID" value="NZ_CP013244.1"/>
</dbReference>
<dbReference type="STRING" id="1759059.ATE48_07080"/>
<dbReference type="KEGG" id="cbot:ATE48_07080"/>
<dbReference type="SUPFAM" id="SSF54913">
    <property type="entry name" value="GlnB-like"/>
    <property type="match status" value="1"/>
</dbReference>
<reference evidence="2 3" key="1">
    <citation type="submission" date="2015-11" db="EMBL/GenBank/DDBJ databases">
        <title>Whole-Genome Sequence of Candidatus Oderbacter manganicum from the National Park Lower Oder Valley, Germany.</title>
        <authorList>
            <person name="Braun B."/>
            <person name="Liere K."/>
            <person name="Szewzyk U."/>
        </authorList>
    </citation>
    <scope>NUCLEOTIDE SEQUENCE [LARGE SCALE GENOMIC DNA]</scope>
    <source>
        <strain evidence="2 3">OTSz_A_272</strain>
    </source>
</reference>
<dbReference type="GO" id="GO:0006808">
    <property type="term" value="P:regulation of nitrogen utilization"/>
    <property type="evidence" value="ECO:0007669"/>
    <property type="project" value="InterPro"/>
</dbReference>
<dbReference type="InterPro" id="IPR011322">
    <property type="entry name" value="N-reg_PII-like_a/b"/>
</dbReference>
<protein>
    <recommendedName>
        <fullName evidence="1">Nitrogen regulatory protein P-II</fullName>
    </recommendedName>
</protein>
<proteinExistence type="predicted"/>
<dbReference type="Gene3D" id="3.30.70.120">
    <property type="match status" value="1"/>
</dbReference>
<dbReference type="Proteomes" id="UP000092498">
    <property type="component" value="Chromosome"/>
</dbReference>